<dbReference type="EMBL" id="VSRR010115170">
    <property type="protein sequence ID" value="MPC98689.1"/>
    <property type="molecule type" value="Genomic_DNA"/>
</dbReference>
<dbReference type="Proteomes" id="UP000324222">
    <property type="component" value="Unassembled WGS sequence"/>
</dbReference>
<proteinExistence type="predicted"/>
<dbReference type="AlphaFoldDB" id="A0A5B7JV72"/>
<evidence type="ECO:0000256" key="1">
    <source>
        <dbReference type="SAM" id="MobiDB-lite"/>
    </source>
</evidence>
<accession>A0A5B7JV72</accession>
<comment type="caution">
    <text evidence="2">The sequence shown here is derived from an EMBL/GenBank/DDBJ whole genome shotgun (WGS) entry which is preliminary data.</text>
</comment>
<protein>
    <submittedName>
        <fullName evidence="2">Uncharacterized protein</fullName>
    </submittedName>
</protein>
<feature type="region of interest" description="Disordered" evidence="1">
    <location>
        <begin position="39"/>
        <end position="61"/>
    </location>
</feature>
<organism evidence="2 3">
    <name type="scientific">Portunus trituberculatus</name>
    <name type="common">Swimming crab</name>
    <name type="synonym">Neptunus trituberculatus</name>
    <dbReference type="NCBI Taxonomy" id="210409"/>
    <lineage>
        <taxon>Eukaryota</taxon>
        <taxon>Metazoa</taxon>
        <taxon>Ecdysozoa</taxon>
        <taxon>Arthropoda</taxon>
        <taxon>Crustacea</taxon>
        <taxon>Multicrustacea</taxon>
        <taxon>Malacostraca</taxon>
        <taxon>Eumalacostraca</taxon>
        <taxon>Eucarida</taxon>
        <taxon>Decapoda</taxon>
        <taxon>Pleocyemata</taxon>
        <taxon>Brachyura</taxon>
        <taxon>Eubrachyura</taxon>
        <taxon>Portunoidea</taxon>
        <taxon>Portunidae</taxon>
        <taxon>Portuninae</taxon>
        <taxon>Portunus</taxon>
    </lineage>
</organism>
<reference evidence="2 3" key="1">
    <citation type="submission" date="2019-05" db="EMBL/GenBank/DDBJ databases">
        <title>Another draft genome of Portunus trituberculatus and its Hox gene families provides insights of decapod evolution.</title>
        <authorList>
            <person name="Jeong J.-H."/>
            <person name="Song I."/>
            <person name="Kim S."/>
            <person name="Choi T."/>
            <person name="Kim D."/>
            <person name="Ryu S."/>
            <person name="Kim W."/>
        </authorList>
    </citation>
    <scope>NUCLEOTIDE SEQUENCE [LARGE SCALE GENOMIC DNA]</scope>
    <source>
        <tissue evidence="2">Muscle</tissue>
    </source>
</reference>
<sequence>MAAGCDVIRRRDTPSDLFLRYALVQWSHTHFEGREVSKRMGSNLGHGSSVGRAFTRGNGNG</sequence>
<name>A0A5B7JV72_PORTR</name>
<evidence type="ECO:0000313" key="2">
    <source>
        <dbReference type="EMBL" id="MPC98689.1"/>
    </source>
</evidence>
<evidence type="ECO:0000313" key="3">
    <source>
        <dbReference type="Proteomes" id="UP000324222"/>
    </source>
</evidence>
<gene>
    <name evidence="2" type="ORF">E2C01_094069</name>
</gene>
<keyword evidence="3" id="KW-1185">Reference proteome</keyword>